<dbReference type="InterPro" id="IPR045107">
    <property type="entry name" value="SAC3/GANP/THP3"/>
</dbReference>
<organism evidence="3 4">
    <name type="scientific">Cuscuta europaea</name>
    <name type="common">European dodder</name>
    <dbReference type="NCBI Taxonomy" id="41803"/>
    <lineage>
        <taxon>Eukaryota</taxon>
        <taxon>Viridiplantae</taxon>
        <taxon>Streptophyta</taxon>
        <taxon>Embryophyta</taxon>
        <taxon>Tracheophyta</taxon>
        <taxon>Spermatophyta</taxon>
        <taxon>Magnoliopsida</taxon>
        <taxon>eudicotyledons</taxon>
        <taxon>Gunneridae</taxon>
        <taxon>Pentapetalae</taxon>
        <taxon>asterids</taxon>
        <taxon>lamiids</taxon>
        <taxon>Solanales</taxon>
        <taxon>Convolvulaceae</taxon>
        <taxon>Cuscuteae</taxon>
        <taxon>Cuscuta</taxon>
        <taxon>Cuscuta subgen. Cuscuta</taxon>
    </lineage>
</organism>
<dbReference type="Proteomes" id="UP001152484">
    <property type="component" value="Unassembled WGS sequence"/>
</dbReference>
<dbReference type="GO" id="GO:0070390">
    <property type="term" value="C:transcription export complex 2"/>
    <property type="evidence" value="ECO:0007669"/>
    <property type="project" value="TreeGrafter"/>
</dbReference>
<dbReference type="AlphaFoldDB" id="A0A9P0Z5B7"/>
<dbReference type="Gene3D" id="1.25.40.990">
    <property type="match status" value="1"/>
</dbReference>
<dbReference type="OrthoDB" id="264795at2759"/>
<evidence type="ECO:0000313" key="3">
    <source>
        <dbReference type="EMBL" id="CAH9087656.1"/>
    </source>
</evidence>
<gene>
    <name evidence="3" type="ORF">CEURO_LOCUS10168</name>
</gene>
<feature type="domain" description="SAC3/GANP/THP3 conserved" evidence="2">
    <location>
        <begin position="89"/>
        <end position="374"/>
    </location>
</feature>
<protein>
    <recommendedName>
        <fullName evidence="2">SAC3/GANP/THP3 conserved domain-containing protein</fullName>
    </recommendedName>
</protein>
<dbReference type="GO" id="GO:0005737">
    <property type="term" value="C:cytoplasm"/>
    <property type="evidence" value="ECO:0007669"/>
    <property type="project" value="TreeGrafter"/>
</dbReference>
<dbReference type="EMBL" id="CAMAPE010000019">
    <property type="protein sequence ID" value="CAH9087656.1"/>
    <property type="molecule type" value="Genomic_DNA"/>
</dbReference>
<name>A0A9P0Z5B7_CUSEU</name>
<evidence type="ECO:0000259" key="2">
    <source>
        <dbReference type="Pfam" id="PF03399"/>
    </source>
</evidence>
<dbReference type="Pfam" id="PF03399">
    <property type="entry name" value="SAC3_GANP"/>
    <property type="match status" value="1"/>
</dbReference>
<dbReference type="PANTHER" id="PTHR12436:SF3">
    <property type="entry name" value="GERMINAL-CENTER ASSOCIATED NUCLEAR PROTEIN"/>
    <property type="match status" value="1"/>
</dbReference>
<dbReference type="PANTHER" id="PTHR12436">
    <property type="entry name" value="80 KDA MCM3-ASSOCIATED PROTEIN"/>
    <property type="match status" value="1"/>
</dbReference>
<dbReference type="InterPro" id="IPR005062">
    <property type="entry name" value="SAC3/GANP/THP3_conserved"/>
</dbReference>
<feature type="region of interest" description="Disordered" evidence="1">
    <location>
        <begin position="26"/>
        <end position="58"/>
    </location>
</feature>
<proteinExistence type="predicted"/>
<feature type="compositionally biased region" description="Polar residues" evidence="1">
    <location>
        <begin position="26"/>
        <end position="40"/>
    </location>
</feature>
<accession>A0A9P0Z5B7</accession>
<dbReference type="GO" id="GO:0006406">
    <property type="term" value="P:mRNA export from nucleus"/>
    <property type="evidence" value="ECO:0007669"/>
    <property type="project" value="TreeGrafter"/>
</dbReference>
<evidence type="ECO:0000313" key="4">
    <source>
        <dbReference type="Proteomes" id="UP001152484"/>
    </source>
</evidence>
<keyword evidence="4" id="KW-1185">Reference proteome</keyword>
<sequence length="416" mass="47929">MAGRAQPIFTTRRAASSSPALLPVNLQSNSHKNVKPSTSHIPIHEYPHNQLKNNNPSSSIWRKGDIDANLDEEGVLNLPFLVGTCPLKCPVEERENRERLRDLAVFERLNGDPSKSSPSLAVKKFCRTISTKYAKSSDLRPLPVLEETLDYLFKLQSTKHPFEVLHDFLFDRTRSIRQDLSMQNCSGERVISMYERMVKFHIMSLHELRQCSGPSISSALHLNMEQLKKALTTLFDLYEANRTSKPMHKNESEFRAYYVLLHLSSESQGSLCLWFRQVPLETVKSTVMCFARRILRYYHLGNYKRFIHTTESEASYLQYCIIEPYISQVRELALSSLNHGGYKLQPITLADLSKLLIMKEWDIESFFRDCGLQIFKDEEGNKCLLSKQTPLVSPKGALLKCYPLDSNRFERVFIEL</sequence>
<reference evidence="3" key="1">
    <citation type="submission" date="2022-07" db="EMBL/GenBank/DDBJ databases">
        <authorList>
            <person name="Macas J."/>
            <person name="Novak P."/>
            <person name="Neumann P."/>
        </authorList>
    </citation>
    <scope>NUCLEOTIDE SEQUENCE</scope>
</reference>
<comment type="caution">
    <text evidence="3">The sequence shown here is derived from an EMBL/GenBank/DDBJ whole genome shotgun (WGS) entry which is preliminary data.</text>
</comment>
<evidence type="ECO:0000256" key="1">
    <source>
        <dbReference type="SAM" id="MobiDB-lite"/>
    </source>
</evidence>